<dbReference type="AlphaFoldDB" id="A0A285PH30"/>
<proteinExistence type="predicted"/>
<keyword evidence="3" id="KW-1185">Reference proteome</keyword>
<feature type="transmembrane region" description="Helical" evidence="1">
    <location>
        <begin position="62"/>
        <end position="85"/>
    </location>
</feature>
<gene>
    <name evidence="2" type="ORF">SAMN06265368_4139</name>
</gene>
<evidence type="ECO:0000256" key="1">
    <source>
        <dbReference type="SAM" id="Phobius"/>
    </source>
</evidence>
<evidence type="ECO:0000313" key="2">
    <source>
        <dbReference type="EMBL" id="SNZ21025.1"/>
    </source>
</evidence>
<dbReference type="Proteomes" id="UP000219439">
    <property type="component" value="Unassembled WGS sequence"/>
</dbReference>
<feature type="transmembrane region" description="Helical" evidence="1">
    <location>
        <begin position="131"/>
        <end position="152"/>
    </location>
</feature>
<dbReference type="InterPro" id="IPR007498">
    <property type="entry name" value="PqiA-like"/>
</dbReference>
<dbReference type="Pfam" id="PF04403">
    <property type="entry name" value="PqiA"/>
    <property type="match status" value="1"/>
</dbReference>
<dbReference type="EMBL" id="OBEL01000006">
    <property type="protein sequence ID" value="SNZ21025.1"/>
    <property type="molecule type" value="Genomic_DNA"/>
</dbReference>
<keyword evidence="1" id="KW-1133">Transmembrane helix</keyword>
<organism evidence="2 3">
    <name type="scientific">Cohaesibacter gelatinilyticus</name>
    <dbReference type="NCBI Taxonomy" id="372072"/>
    <lineage>
        <taxon>Bacteria</taxon>
        <taxon>Pseudomonadati</taxon>
        <taxon>Pseudomonadota</taxon>
        <taxon>Alphaproteobacteria</taxon>
        <taxon>Hyphomicrobiales</taxon>
        <taxon>Cohaesibacteraceae</taxon>
    </lineage>
</organism>
<dbReference type="RefSeq" id="WP_244580172.1">
    <property type="nucleotide sequence ID" value="NZ_OBEL01000006.1"/>
</dbReference>
<keyword evidence="1" id="KW-0472">Membrane</keyword>
<protein>
    <submittedName>
        <fullName evidence="2">Paraquat-inducible protein A</fullName>
    </submittedName>
</protein>
<evidence type="ECO:0000313" key="3">
    <source>
        <dbReference type="Proteomes" id="UP000219439"/>
    </source>
</evidence>
<feature type="transmembrane region" description="Helical" evidence="1">
    <location>
        <begin position="12"/>
        <end position="34"/>
    </location>
</feature>
<sequence length="154" mass="16641">MSEKFREARLSFLLPLLLALVAFSFGLGLVLPLVSMDKLLLFTETPSLLSILMGLWQDGEPVLAGIVGLFSLVFPSGKILLLHYIAYKGRVGRGRSIALLGLTSKWSMMDVLLVALVVFSAKTSGLATASVLPGLWFYAFATLGSAFAAMMIKR</sequence>
<feature type="transmembrane region" description="Helical" evidence="1">
    <location>
        <begin position="97"/>
        <end position="119"/>
    </location>
</feature>
<reference evidence="2 3" key="1">
    <citation type="submission" date="2017-09" db="EMBL/GenBank/DDBJ databases">
        <authorList>
            <person name="Ehlers B."/>
            <person name="Leendertz F.H."/>
        </authorList>
    </citation>
    <scope>NUCLEOTIDE SEQUENCE [LARGE SCALE GENOMIC DNA]</scope>
    <source>
        <strain evidence="2 3">DSM 18289</strain>
    </source>
</reference>
<name>A0A285PH30_9HYPH</name>
<accession>A0A285PH30</accession>
<keyword evidence="1" id="KW-0812">Transmembrane</keyword>